<proteinExistence type="inferred from homology"/>
<dbReference type="SUPFAM" id="SSF48264">
    <property type="entry name" value="Cytochrome P450"/>
    <property type="match status" value="1"/>
</dbReference>
<dbReference type="InterPro" id="IPR036396">
    <property type="entry name" value="Cyt_P450_sf"/>
</dbReference>
<keyword evidence="4" id="KW-0560">Oxidoreductase</keyword>
<evidence type="ECO:0000256" key="2">
    <source>
        <dbReference type="ARBA" id="ARBA00022617"/>
    </source>
</evidence>
<dbReference type="GO" id="GO:0020037">
    <property type="term" value="F:heme binding"/>
    <property type="evidence" value="ECO:0007669"/>
    <property type="project" value="InterPro"/>
</dbReference>
<keyword evidence="7" id="KW-1185">Reference proteome</keyword>
<reference evidence="6" key="1">
    <citation type="submission" date="2022-08" db="EMBL/GenBank/DDBJ databases">
        <authorList>
            <person name="Gutierrez-Valencia J."/>
        </authorList>
    </citation>
    <scope>NUCLEOTIDE SEQUENCE</scope>
</reference>
<evidence type="ECO:0000256" key="5">
    <source>
        <dbReference type="ARBA" id="ARBA00023004"/>
    </source>
</evidence>
<dbReference type="Proteomes" id="UP001154282">
    <property type="component" value="Unassembled WGS sequence"/>
</dbReference>
<comment type="similarity">
    <text evidence="1">Belongs to the cytochrome P450 family.</text>
</comment>
<dbReference type="EMBL" id="CAMGYJ010000008">
    <property type="protein sequence ID" value="CAI0455421.1"/>
    <property type="molecule type" value="Genomic_DNA"/>
</dbReference>
<evidence type="ECO:0000313" key="6">
    <source>
        <dbReference type="EMBL" id="CAI0455421.1"/>
    </source>
</evidence>
<dbReference type="GO" id="GO:0016705">
    <property type="term" value="F:oxidoreductase activity, acting on paired donors, with incorporation or reduction of molecular oxygen"/>
    <property type="evidence" value="ECO:0007669"/>
    <property type="project" value="InterPro"/>
</dbReference>
<evidence type="ECO:0000256" key="4">
    <source>
        <dbReference type="ARBA" id="ARBA00023002"/>
    </source>
</evidence>
<dbReference type="AlphaFoldDB" id="A0AAV0NAQ0"/>
<evidence type="ECO:0000313" key="7">
    <source>
        <dbReference type="Proteomes" id="UP001154282"/>
    </source>
</evidence>
<gene>
    <name evidence="6" type="ORF">LITE_LOCUS32321</name>
</gene>
<keyword evidence="3" id="KW-0479">Metal-binding</keyword>
<protein>
    <submittedName>
        <fullName evidence="6">Uncharacterized protein</fullName>
    </submittedName>
</protein>
<evidence type="ECO:0000256" key="3">
    <source>
        <dbReference type="ARBA" id="ARBA00022723"/>
    </source>
</evidence>
<sequence>MLKRVASFRNVRSQEISKLVAAISEFMHGNNEEEAVNMRRLLVPLASRVTSRSAFGELENEIGEGFLAVVDEIVKAHNGFGLSDLFPSLKFIPVVTGFLRKQSRCMKRRHLGDEMEDIVDILLNLQETGDLPLTLTTDAIKAVVLVSIHQLFHS</sequence>
<dbReference type="PANTHER" id="PTHR47955:SF8">
    <property type="entry name" value="CYTOCHROME P450 71D11-LIKE"/>
    <property type="match status" value="1"/>
</dbReference>
<keyword evidence="5" id="KW-0408">Iron</keyword>
<dbReference type="GO" id="GO:0005506">
    <property type="term" value="F:iron ion binding"/>
    <property type="evidence" value="ECO:0007669"/>
    <property type="project" value="InterPro"/>
</dbReference>
<keyword evidence="2" id="KW-0349">Heme</keyword>
<evidence type="ECO:0000256" key="1">
    <source>
        <dbReference type="ARBA" id="ARBA00010617"/>
    </source>
</evidence>
<organism evidence="6 7">
    <name type="scientific">Linum tenue</name>
    <dbReference type="NCBI Taxonomy" id="586396"/>
    <lineage>
        <taxon>Eukaryota</taxon>
        <taxon>Viridiplantae</taxon>
        <taxon>Streptophyta</taxon>
        <taxon>Embryophyta</taxon>
        <taxon>Tracheophyta</taxon>
        <taxon>Spermatophyta</taxon>
        <taxon>Magnoliopsida</taxon>
        <taxon>eudicotyledons</taxon>
        <taxon>Gunneridae</taxon>
        <taxon>Pentapetalae</taxon>
        <taxon>rosids</taxon>
        <taxon>fabids</taxon>
        <taxon>Malpighiales</taxon>
        <taxon>Linaceae</taxon>
        <taxon>Linum</taxon>
    </lineage>
</organism>
<dbReference type="Gene3D" id="1.10.630.10">
    <property type="entry name" value="Cytochrome P450"/>
    <property type="match status" value="1"/>
</dbReference>
<dbReference type="GO" id="GO:0004497">
    <property type="term" value="F:monooxygenase activity"/>
    <property type="evidence" value="ECO:0007669"/>
    <property type="project" value="InterPro"/>
</dbReference>
<name>A0AAV0NAQ0_9ROSI</name>
<accession>A0AAV0NAQ0</accession>
<dbReference type="PANTHER" id="PTHR47955">
    <property type="entry name" value="CYTOCHROME P450 FAMILY 71 PROTEIN"/>
    <property type="match status" value="1"/>
</dbReference>
<comment type="caution">
    <text evidence="6">The sequence shown here is derived from an EMBL/GenBank/DDBJ whole genome shotgun (WGS) entry which is preliminary data.</text>
</comment>